<feature type="compositionally biased region" description="Basic and acidic residues" evidence="2">
    <location>
        <begin position="34"/>
        <end position="54"/>
    </location>
</feature>
<dbReference type="Proteomes" id="UP000572268">
    <property type="component" value="Unassembled WGS sequence"/>
</dbReference>
<feature type="compositionally biased region" description="Low complexity" evidence="2">
    <location>
        <begin position="21"/>
        <end position="33"/>
    </location>
</feature>
<reference evidence="3 4" key="1">
    <citation type="submission" date="2020-04" db="EMBL/GenBank/DDBJ databases">
        <title>Perkinsus olseni comparative genomics.</title>
        <authorList>
            <person name="Bogema D.R."/>
        </authorList>
    </citation>
    <scope>NUCLEOTIDE SEQUENCE [LARGE SCALE GENOMIC DNA]</scope>
    <source>
        <strain evidence="3">ATCC PRA-31</strain>
    </source>
</reference>
<comment type="caution">
    <text evidence="3">The sequence shown here is derived from an EMBL/GenBank/DDBJ whole genome shotgun (WGS) entry which is preliminary data.</text>
</comment>
<dbReference type="Pfam" id="PF15305">
    <property type="entry name" value="IFT43"/>
    <property type="match status" value="1"/>
</dbReference>
<feature type="region of interest" description="Disordered" evidence="2">
    <location>
        <begin position="195"/>
        <end position="218"/>
    </location>
</feature>
<dbReference type="InterPro" id="IPR029302">
    <property type="entry name" value="IFT43"/>
</dbReference>
<dbReference type="PANTHER" id="PTHR33724">
    <property type="entry name" value="INTRAFLAGELLAR TRANSPORT PROTEIN 43 HOMOLOG"/>
    <property type="match status" value="1"/>
</dbReference>
<dbReference type="EMBL" id="JABANN010000156">
    <property type="protein sequence ID" value="KAF4668651.1"/>
    <property type="molecule type" value="Genomic_DNA"/>
</dbReference>
<gene>
    <name evidence="3" type="ORF">FOL46_001886</name>
</gene>
<dbReference type="GO" id="GO:0005929">
    <property type="term" value="C:cilium"/>
    <property type="evidence" value="ECO:0007669"/>
    <property type="project" value="TreeGrafter"/>
</dbReference>
<dbReference type="AlphaFoldDB" id="A0A7J6MCB4"/>
<feature type="compositionally biased region" description="Acidic residues" evidence="2">
    <location>
        <begin position="91"/>
        <end position="110"/>
    </location>
</feature>
<evidence type="ECO:0008006" key="5">
    <source>
        <dbReference type="Google" id="ProtNLM"/>
    </source>
</evidence>
<evidence type="ECO:0000256" key="1">
    <source>
        <dbReference type="ARBA" id="ARBA00022794"/>
    </source>
</evidence>
<proteinExistence type="predicted"/>
<protein>
    <recommendedName>
        <fullName evidence="5">Intraflagellar transport protein 43</fullName>
    </recommendedName>
</protein>
<feature type="region of interest" description="Disordered" evidence="2">
    <location>
        <begin position="1"/>
        <end position="160"/>
    </location>
</feature>
<evidence type="ECO:0000313" key="4">
    <source>
        <dbReference type="Proteomes" id="UP000572268"/>
    </source>
</evidence>
<evidence type="ECO:0000256" key="2">
    <source>
        <dbReference type="SAM" id="MobiDB-lite"/>
    </source>
</evidence>
<organism evidence="3 4">
    <name type="scientific">Perkinsus olseni</name>
    <name type="common">Perkinsus atlanticus</name>
    <dbReference type="NCBI Taxonomy" id="32597"/>
    <lineage>
        <taxon>Eukaryota</taxon>
        <taxon>Sar</taxon>
        <taxon>Alveolata</taxon>
        <taxon>Perkinsozoa</taxon>
        <taxon>Perkinsea</taxon>
        <taxon>Perkinsida</taxon>
        <taxon>Perkinsidae</taxon>
        <taxon>Perkinsus</taxon>
    </lineage>
</organism>
<accession>A0A7J6MCB4</accession>
<dbReference type="GO" id="GO:0035721">
    <property type="term" value="P:intraciliary retrograde transport"/>
    <property type="evidence" value="ECO:0007669"/>
    <property type="project" value="TreeGrafter"/>
</dbReference>
<dbReference type="GO" id="GO:0030991">
    <property type="term" value="C:intraciliary transport particle A"/>
    <property type="evidence" value="ECO:0007669"/>
    <property type="project" value="InterPro"/>
</dbReference>
<evidence type="ECO:0000313" key="3">
    <source>
        <dbReference type="EMBL" id="KAF4668651.1"/>
    </source>
</evidence>
<name>A0A7J6MCB4_PEROL</name>
<sequence>MIGRGLVDSTTAVDNREPLTAAAAAAAEPQQQQQRDDAEEHVGSSSRNEEKEATADASAPLPPGTRMSGWGTGTTAGLGEQRAQRRAAADLTDDDDDDGIPVIPDLEEEDMTRQVAAPPTDYALHLSTQKELQEAAAASPDGNKSESSCLRPLDPHPEPGIDLSVLFEVLLTPEELEDPNEVWDHGLLLQQLAAEMAAEEGDTPQQRTDKLRGAKASS</sequence>
<dbReference type="PANTHER" id="PTHR33724:SF1">
    <property type="entry name" value="INTRAFLAGELLAR TRANSPORT PROTEIN 43 HOMOLOG"/>
    <property type="match status" value="1"/>
</dbReference>
<keyword evidence="1" id="KW-0970">Cilium biogenesis/degradation</keyword>